<evidence type="ECO:0000313" key="1">
    <source>
        <dbReference type="EMBL" id="SVC15629.1"/>
    </source>
</evidence>
<gene>
    <name evidence="1" type="ORF">METZ01_LOCUS268483</name>
</gene>
<dbReference type="EMBL" id="UINC01076448">
    <property type="protein sequence ID" value="SVC15629.1"/>
    <property type="molecule type" value="Genomic_DNA"/>
</dbReference>
<sequence>RLAALAKRTFTYKVPAGKTGVHRVLLAGATDHYATLKIDPSLPYGLAGHPTFIHGHGDQFSKRFIYVPKGATGLFFVAGEWDKPRSRTFKITAPDGKVVFSGDTSKGYLQRKIDYEAPGEHDDEILTLEIANGPGDYLLEIRHGFPKDPEVTQRGFRSVAAVLAPDKATAKAIRNGAFYHDDRVLWHGYQARLHDWLKKRKPEDFVVKDAKGAEIKVEQLPQRPNFLNLNGNHFRPPLSDKIMHSWAAHKNPAALNLAIRDLIAGLRSIGPNDHVAVGGPFANMGYEFSNYAWHYWRPAWRIIRQSNASKEVKDMLREGFLVAGDRLAFCRGWARVNGNSFALIPPALRYCMEATNDPLQKELFETYFDRFASGGWGERAGIGPSGPVQEGFAYAYHYGSYPMRTWKSVLADFKEDKRFKPAYDRMRNWFSYT</sequence>
<feature type="non-terminal residue" evidence="1">
    <location>
        <position position="1"/>
    </location>
</feature>
<proteinExistence type="predicted"/>
<reference evidence="1" key="1">
    <citation type="submission" date="2018-05" db="EMBL/GenBank/DDBJ databases">
        <authorList>
            <person name="Lanie J.A."/>
            <person name="Ng W.-L."/>
            <person name="Kazmierczak K.M."/>
            <person name="Andrzejewski T.M."/>
            <person name="Davidsen T.M."/>
            <person name="Wayne K.J."/>
            <person name="Tettelin H."/>
            <person name="Glass J.I."/>
            <person name="Rusch D."/>
            <person name="Podicherti R."/>
            <person name="Tsui H.-C.T."/>
            <person name="Winkler M.E."/>
        </authorList>
    </citation>
    <scope>NUCLEOTIDE SEQUENCE</scope>
</reference>
<feature type="non-terminal residue" evidence="1">
    <location>
        <position position="433"/>
    </location>
</feature>
<name>A0A382JV26_9ZZZZ</name>
<dbReference type="AlphaFoldDB" id="A0A382JV26"/>
<accession>A0A382JV26</accession>
<protein>
    <submittedName>
        <fullName evidence="1">Uncharacterized protein</fullName>
    </submittedName>
</protein>
<organism evidence="1">
    <name type="scientific">marine metagenome</name>
    <dbReference type="NCBI Taxonomy" id="408172"/>
    <lineage>
        <taxon>unclassified sequences</taxon>
        <taxon>metagenomes</taxon>
        <taxon>ecological metagenomes</taxon>
    </lineage>
</organism>